<dbReference type="GO" id="GO:0016874">
    <property type="term" value="F:ligase activity"/>
    <property type="evidence" value="ECO:0007669"/>
    <property type="project" value="UniProtKB-KW"/>
</dbReference>
<evidence type="ECO:0000256" key="1">
    <source>
        <dbReference type="ARBA" id="ARBA00022801"/>
    </source>
</evidence>
<comment type="function">
    <text evidence="2">Hydrolyzes RNA 2',3'-cyclic phosphodiester to an RNA 2'-phosphomonoester.</text>
</comment>
<gene>
    <name evidence="3" type="ORF">AVDCRST_MAG73-3433</name>
</gene>
<reference evidence="3" key="1">
    <citation type="submission" date="2020-02" db="EMBL/GenBank/DDBJ databases">
        <authorList>
            <person name="Meier V. D."/>
        </authorList>
    </citation>
    <scope>NUCLEOTIDE SEQUENCE</scope>
    <source>
        <strain evidence="3">AVDCRST_MAG73</strain>
    </source>
</reference>
<name>A0A6J4UQ78_9BACT</name>
<comment type="similarity">
    <text evidence="2">Belongs to the 2H phosphoesterase superfamily. ThpR family.</text>
</comment>
<dbReference type="InterPro" id="IPR004175">
    <property type="entry name" value="RNA_CPDase"/>
</dbReference>
<dbReference type="PANTHER" id="PTHR35561:SF1">
    <property type="entry name" value="RNA 2',3'-CYCLIC PHOSPHODIESTERASE"/>
    <property type="match status" value="1"/>
</dbReference>
<dbReference type="PANTHER" id="PTHR35561">
    <property type="entry name" value="RNA 2',3'-CYCLIC PHOSPHODIESTERASE"/>
    <property type="match status" value="1"/>
</dbReference>
<keyword evidence="3" id="KW-0436">Ligase</keyword>
<feature type="short sequence motif" description="HXTX 1" evidence="2">
    <location>
        <begin position="62"/>
        <end position="65"/>
    </location>
</feature>
<feature type="active site" description="Proton acceptor" evidence="2">
    <location>
        <position position="149"/>
    </location>
</feature>
<dbReference type="AlphaFoldDB" id="A0A6J4UQ78"/>
<feature type="active site" description="Proton donor" evidence="2">
    <location>
        <position position="62"/>
    </location>
</feature>
<dbReference type="EC" id="3.1.4.58" evidence="2"/>
<organism evidence="3">
    <name type="scientific">uncultured Thermomicrobiales bacterium</name>
    <dbReference type="NCBI Taxonomy" id="1645740"/>
    <lineage>
        <taxon>Bacteria</taxon>
        <taxon>Pseudomonadati</taxon>
        <taxon>Thermomicrobiota</taxon>
        <taxon>Thermomicrobia</taxon>
        <taxon>Thermomicrobiales</taxon>
        <taxon>environmental samples</taxon>
    </lineage>
</organism>
<dbReference type="GO" id="GO:0008664">
    <property type="term" value="F:RNA 2',3'-cyclic 3'-phosphodiesterase activity"/>
    <property type="evidence" value="ECO:0007669"/>
    <property type="project" value="UniProtKB-EC"/>
</dbReference>
<evidence type="ECO:0000256" key="2">
    <source>
        <dbReference type="HAMAP-Rule" id="MF_01940"/>
    </source>
</evidence>
<dbReference type="Gene3D" id="3.90.1140.10">
    <property type="entry name" value="Cyclic phosphodiesterase"/>
    <property type="match status" value="1"/>
</dbReference>
<dbReference type="SUPFAM" id="SSF55144">
    <property type="entry name" value="LigT-like"/>
    <property type="match status" value="1"/>
</dbReference>
<proteinExistence type="inferred from homology"/>
<evidence type="ECO:0000313" key="3">
    <source>
        <dbReference type="EMBL" id="CAA9557610.1"/>
    </source>
</evidence>
<dbReference type="HAMAP" id="MF_01940">
    <property type="entry name" value="RNA_CPDase"/>
    <property type="match status" value="1"/>
</dbReference>
<dbReference type="NCBIfam" id="TIGR02258">
    <property type="entry name" value="2_5_ligase"/>
    <property type="match status" value="1"/>
</dbReference>
<feature type="short sequence motif" description="HXTX 2" evidence="2">
    <location>
        <begin position="149"/>
        <end position="152"/>
    </location>
</feature>
<dbReference type="GO" id="GO:0004113">
    <property type="term" value="F:2',3'-cyclic-nucleotide 3'-phosphodiesterase activity"/>
    <property type="evidence" value="ECO:0007669"/>
    <property type="project" value="InterPro"/>
</dbReference>
<dbReference type="InterPro" id="IPR009097">
    <property type="entry name" value="Cyclic_Pdiesterase"/>
</dbReference>
<keyword evidence="1 2" id="KW-0378">Hydrolase</keyword>
<accession>A0A6J4UQ78</accession>
<protein>
    <recommendedName>
        <fullName evidence="2">RNA 2',3'-cyclic phosphodiesterase</fullName>
        <shortName evidence="2">RNA 2',3'-CPDase</shortName>
        <ecNumber evidence="2">3.1.4.58</ecNumber>
    </recommendedName>
</protein>
<dbReference type="Pfam" id="PF13563">
    <property type="entry name" value="2_5_RNA_ligase2"/>
    <property type="match status" value="1"/>
</dbReference>
<dbReference type="EMBL" id="CADCWE010000225">
    <property type="protein sequence ID" value="CAA9557610.1"/>
    <property type="molecule type" value="Genomic_DNA"/>
</dbReference>
<comment type="catalytic activity">
    <reaction evidence="2">
        <text>a 3'-end 2',3'-cyclophospho-ribonucleotide-RNA + H2O = a 3'-end 2'-phospho-ribonucleotide-RNA + H(+)</text>
        <dbReference type="Rhea" id="RHEA:11828"/>
        <dbReference type="Rhea" id="RHEA-COMP:10464"/>
        <dbReference type="Rhea" id="RHEA-COMP:17353"/>
        <dbReference type="ChEBI" id="CHEBI:15377"/>
        <dbReference type="ChEBI" id="CHEBI:15378"/>
        <dbReference type="ChEBI" id="CHEBI:83064"/>
        <dbReference type="ChEBI" id="CHEBI:173113"/>
        <dbReference type="EC" id="3.1.4.58"/>
    </reaction>
</comment>
<sequence>MPKRKERFAKERPLDPRDAEAPWRLFVALPLPPPATELVGALVRSLGNEGWPVRWVDPNTAHITLQFIGEVEPARGELLRMALPRVIAGHAAFDLRTADLGVFPNRRQPRIVWLGLHGPTHRLQALYEDVTRLLVELELPHDDREFHPHITLGRLRDVQNQPVRDLPAKIANRLDAEAETGLASAKAPRPVPVGEVHLVRSFLGKDGARHETIGRFSLGE</sequence>